<dbReference type="EMBL" id="FQXD01000022">
    <property type="protein sequence ID" value="SHH95446.1"/>
    <property type="molecule type" value="Genomic_DNA"/>
</dbReference>
<evidence type="ECO:0000313" key="3">
    <source>
        <dbReference type="Proteomes" id="UP000184079"/>
    </source>
</evidence>
<dbReference type="PANTHER" id="PTHR43236">
    <property type="entry name" value="ANTITOXIN HIGA1"/>
    <property type="match status" value="1"/>
</dbReference>
<evidence type="ECO:0000259" key="1">
    <source>
        <dbReference type="Pfam" id="PF06114"/>
    </source>
</evidence>
<keyword evidence="3" id="KW-1185">Reference proteome</keyword>
<gene>
    <name evidence="2" type="ORF">SAMN05421807_1227</name>
</gene>
<organism evidence="2 3">
    <name type="scientific">Virgibacillus chiguensis</name>
    <dbReference type="NCBI Taxonomy" id="411959"/>
    <lineage>
        <taxon>Bacteria</taxon>
        <taxon>Bacillati</taxon>
        <taxon>Bacillota</taxon>
        <taxon>Bacilli</taxon>
        <taxon>Bacillales</taxon>
        <taxon>Bacillaceae</taxon>
        <taxon>Virgibacillus</taxon>
    </lineage>
</organism>
<proteinExistence type="predicted"/>
<dbReference type="RefSeq" id="WP_073012872.1">
    <property type="nucleotide sequence ID" value="NZ_FQXD01000022.1"/>
</dbReference>
<dbReference type="PANTHER" id="PTHR43236:SF1">
    <property type="entry name" value="BLL7220 PROTEIN"/>
    <property type="match status" value="1"/>
</dbReference>
<dbReference type="InterPro" id="IPR052345">
    <property type="entry name" value="Rad_response_metalloprotease"/>
</dbReference>
<dbReference type="Proteomes" id="UP000184079">
    <property type="component" value="Unassembled WGS sequence"/>
</dbReference>
<feature type="domain" description="IrrE N-terminal-like" evidence="1">
    <location>
        <begin position="23"/>
        <end position="133"/>
    </location>
</feature>
<sequence length="138" mass="15673">MDIKDKVDSLIKQYDTNNPFKIAEAMDIVVRTIPLGKILGFHTRHSRVSIIHINENASTEQQIFTCAHELGHAILHPGVNTPFLKFNTYYSTSKIEVEANTFAIKLVFRNDMSTSITIKEAAESYGVPEQILIKNFYD</sequence>
<protein>
    <recommendedName>
        <fullName evidence="1">IrrE N-terminal-like domain-containing protein</fullName>
    </recommendedName>
</protein>
<evidence type="ECO:0000313" key="2">
    <source>
        <dbReference type="EMBL" id="SHH95446.1"/>
    </source>
</evidence>
<reference evidence="3" key="1">
    <citation type="submission" date="2016-11" db="EMBL/GenBank/DDBJ databases">
        <authorList>
            <person name="Varghese N."/>
            <person name="Submissions S."/>
        </authorList>
    </citation>
    <scope>NUCLEOTIDE SEQUENCE [LARGE SCALE GENOMIC DNA]</scope>
    <source>
        <strain evidence="3">CGMCC 1.6496</strain>
    </source>
</reference>
<dbReference type="AlphaFoldDB" id="A0A1M5X6P4"/>
<name>A0A1M5X6P4_9BACI</name>
<dbReference type="Pfam" id="PF06114">
    <property type="entry name" value="Peptidase_M78"/>
    <property type="match status" value="1"/>
</dbReference>
<dbReference type="Gene3D" id="1.10.10.2910">
    <property type="match status" value="1"/>
</dbReference>
<accession>A0A1M5X6P4</accession>
<dbReference type="InterPro" id="IPR010359">
    <property type="entry name" value="IrrE_HExxH"/>
</dbReference>